<dbReference type="EMBL" id="AUZY01006336">
    <property type="protein sequence ID" value="EQD54702.1"/>
    <property type="molecule type" value="Genomic_DNA"/>
</dbReference>
<feature type="region of interest" description="Disordered" evidence="4">
    <location>
        <begin position="338"/>
        <end position="362"/>
    </location>
</feature>
<accession>T1ACC6</accession>
<dbReference type="InterPro" id="IPR027417">
    <property type="entry name" value="P-loop_NTPase"/>
</dbReference>
<feature type="non-terminal residue" evidence="6">
    <location>
        <position position="1"/>
    </location>
</feature>
<evidence type="ECO:0000256" key="3">
    <source>
        <dbReference type="ARBA" id="ARBA00022840"/>
    </source>
</evidence>
<dbReference type="GO" id="GO:0005524">
    <property type="term" value="F:ATP binding"/>
    <property type="evidence" value="ECO:0007669"/>
    <property type="project" value="UniProtKB-KW"/>
</dbReference>
<feature type="domain" description="ABC transporter" evidence="5">
    <location>
        <begin position="21"/>
        <end position="251"/>
    </location>
</feature>
<dbReference type="GO" id="GO:0016887">
    <property type="term" value="F:ATP hydrolysis activity"/>
    <property type="evidence" value="ECO:0007669"/>
    <property type="project" value="InterPro"/>
</dbReference>
<protein>
    <submittedName>
        <fullName evidence="6">ABC-type multidrug transport system, ATPase component</fullName>
    </submittedName>
</protein>
<evidence type="ECO:0000256" key="4">
    <source>
        <dbReference type="SAM" id="MobiDB-lite"/>
    </source>
</evidence>
<dbReference type="PANTHER" id="PTHR42711">
    <property type="entry name" value="ABC TRANSPORTER ATP-BINDING PROTEIN"/>
    <property type="match status" value="1"/>
</dbReference>
<dbReference type="PROSITE" id="PS50893">
    <property type="entry name" value="ABC_TRANSPORTER_2"/>
    <property type="match status" value="1"/>
</dbReference>
<dbReference type="Gene3D" id="3.40.50.300">
    <property type="entry name" value="P-loop containing nucleotide triphosphate hydrolases"/>
    <property type="match status" value="1"/>
</dbReference>
<dbReference type="Pfam" id="PF00005">
    <property type="entry name" value="ABC_tran"/>
    <property type="match status" value="1"/>
</dbReference>
<dbReference type="AlphaFoldDB" id="T1ACC6"/>
<dbReference type="InterPro" id="IPR003439">
    <property type="entry name" value="ABC_transporter-like_ATP-bd"/>
</dbReference>
<comment type="caution">
    <text evidence="6">The sequence shown here is derived from an EMBL/GenBank/DDBJ whole genome shotgun (WGS) entry which is preliminary data.</text>
</comment>
<keyword evidence="3" id="KW-0067">ATP-binding</keyword>
<reference evidence="6" key="1">
    <citation type="submission" date="2013-08" db="EMBL/GenBank/DDBJ databases">
        <authorList>
            <person name="Mendez C."/>
            <person name="Richter M."/>
            <person name="Ferrer M."/>
            <person name="Sanchez J."/>
        </authorList>
    </citation>
    <scope>NUCLEOTIDE SEQUENCE</scope>
</reference>
<keyword evidence="2" id="KW-0547">Nucleotide-binding</keyword>
<dbReference type="InterPro" id="IPR050763">
    <property type="entry name" value="ABC_transporter_ATP-binding"/>
</dbReference>
<dbReference type="SMART" id="SM00382">
    <property type="entry name" value="AAA"/>
    <property type="match status" value="1"/>
</dbReference>
<organism evidence="6">
    <name type="scientific">mine drainage metagenome</name>
    <dbReference type="NCBI Taxonomy" id="410659"/>
    <lineage>
        <taxon>unclassified sequences</taxon>
        <taxon>metagenomes</taxon>
        <taxon>ecological metagenomes</taxon>
    </lineage>
</organism>
<reference evidence="6" key="2">
    <citation type="journal article" date="2014" name="ISME J.">
        <title>Microbial stratification in low pH oxic and suboxic macroscopic growths along an acid mine drainage.</title>
        <authorList>
            <person name="Mendez-Garcia C."/>
            <person name="Mesa V."/>
            <person name="Sprenger R.R."/>
            <person name="Richter M."/>
            <person name="Diez M.S."/>
            <person name="Solano J."/>
            <person name="Bargiela R."/>
            <person name="Golyshina O.V."/>
            <person name="Manteca A."/>
            <person name="Ramos J.L."/>
            <person name="Gallego J.R."/>
            <person name="Llorente I."/>
            <person name="Martins Dos Santos V.A."/>
            <person name="Jensen O.N."/>
            <person name="Pelaez A.I."/>
            <person name="Sanchez J."/>
            <person name="Ferrer M."/>
        </authorList>
    </citation>
    <scope>NUCLEOTIDE SEQUENCE</scope>
</reference>
<dbReference type="InterPro" id="IPR003593">
    <property type="entry name" value="AAA+_ATPase"/>
</dbReference>
<sequence>KLSAGFAAGYRTTMPSDQFALETFDLGYAYAPGRFAIRHLDIDLHRGEVLGLLGRNGAGKTTTVRLLTTLLPPTEGTAVVLGQDVRYGGRALRSRLGVVLQAESLDFVTVERNLTLYAFLWGVPREVAKTRAEEMIELFELGEARRRKPWALSGGERRRFQVARELMHDMEILFLDEPTVGLDAIARRRILRYLKERARHGLSIVFTTHILHEADMLCDRIAVFHLGQLLALDTAEELKRKHAGAREVSVTFTAPPAPEVRAELARELEARGAVLLERVEDLGAPETKVAFLAPHAEEVLPWLSHWAQSHSLELERMSVEEATLEAAFLGMIGDLDPASTDEAKDRDRSSGALPPGRIGGLT</sequence>
<dbReference type="PROSITE" id="PS00211">
    <property type="entry name" value="ABC_TRANSPORTER_1"/>
    <property type="match status" value="1"/>
</dbReference>
<dbReference type="PANTHER" id="PTHR42711:SF18">
    <property type="entry name" value="ABC TRANSPORTER, ATP-BINDING PROTEIN"/>
    <property type="match status" value="1"/>
</dbReference>
<name>T1ACC6_9ZZZZ</name>
<evidence type="ECO:0000259" key="5">
    <source>
        <dbReference type="PROSITE" id="PS50893"/>
    </source>
</evidence>
<evidence type="ECO:0000256" key="1">
    <source>
        <dbReference type="ARBA" id="ARBA00022448"/>
    </source>
</evidence>
<evidence type="ECO:0000313" key="6">
    <source>
        <dbReference type="EMBL" id="EQD54702.1"/>
    </source>
</evidence>
<dbReference type="InterPro" id="IPR017871">
    <property type="entry name" value="ABC_transporter-like_CS"/>
</dbReference>
<proteinExistence type="predicted"/>
<dbReference type="SUPFAM" id="SSF52540">
    <property type="entry name" value="P-loop containing nucleoside triphosphate hydrolases"/>
    <property type="match status" value="1"/>
</dbReference>
<evidence type="ECO:0000256" key="2">
    <source>
        <dbReference type="ARBA" id="ARBA00022741"/>
    </source>
</evidence>
<keyword evidence="1" id="KW-0813">Transport</keyword>
<gene>
    <name evidence="6" type="ORF">B1B_09552</name>
</gene>